<comment type="pathway">
    <text evidence="3">Cofactor biosynthesis; NAD(+) biosynthesis; quinolinate from iminoaspartate: step 1/1.</text>
</comment>
<dbReference type="InterPro" id="IPR036094">
    <property type="entry name" value="NadA_sf"/>
</dbReference>
<evidence type="ECO:0000256" key="9">
    <source>
        <dbReference type="ARBA" id="ARBA00023004"/>
    </source>
</evidence>
<evidence type="ECO:0000256" key="6">
    <source>
        <dbReference type="ARBA" id="ARBA00022642"/>
    </source>
</evidence>
<accession>A0A1M5TML8</accession>
<evidence type="ECO:0000256" key="3">
    <source>
        <dbReference type="ARBA" id="ARBA00005065"/>
    </source>
</evidence>
<keyword evidence="10" id="KW-0411">Iron-sulfur</keyword>
<dbReference type="Pfam" id="PF02445">
    <property type="entry name" value="NadA"/>
    <property type="match status" value="1"/>
</dbReference>
<evidence type="ECO:0000256" key="12">
    <source>
        <dbReference type="ARBA" id="ARBA00073059"/>
    </source>
</evidence>
<evidence type="ECO:0000256" key="1">
    <source>
        <dbReference type="ARBA" id="ARBA00001966"/>
    </source>
</evidence>
<dbReference type="EC" id="2.5.1.72" evidence="4 13"/>
<dbReference type="Proteomes" id="UP000243255">
    <property type="component" value="Unassembled WGS sequence"/>
</dbReference>
<evidence type="ECO:0000256" key="7">
    <source>
        <dbReference type="ARBA" id="ARBA00022679"/>
    </source>
</evidence>
<evidence type="ECO:0000256" key="8">
    <source>
        <dbReference type="ARBA" id="ARBA00022723"/>
    </source>
</evidence>
<keyword evidence="7" id="KW-0808">Transferase</keyword>
<keyword evidence="6" id="KW-0662">Pyridine nucleotide biosynthesis</keyword>
<evidence type="ECO:0000256" key="11">
    <source>
        <dbReference type="ARBA" id="ARBA00050125"/>
    </source>
</evidence>
<dbReference type="EMBL" id="FQWX01000065">
    <property type="protein sequence ID" value="SHH51613.1"/>
    <property type="molecule type" value="Genomic_DNA"/>
</dbReference>
<keyword evidence="8" id="KW-0479">Metal-binding</keyword>
<comment type="catalytic activity">
    <reaction evidence="11">
        <text>iminosuccinate + dihydroxyacetone phosphate = quinolinate + phosphate + 2 H2O + H(+)</text>
        <dbReference type="Rhea" id="RHEA:25888"/>
        <dbReference type="ChEBI" id="CHEBI:15377"/>
        <dbReference type="ChEBI" id="CHEBI:15378"/>
        <dbReference type="ChEBI" id="CHEBI:29959"/>
        <dbReference type="ChEBI" id="CHEBI:43474"/>
        <dbReference type="ChEBI" id="CHEBI:57642"/>
        <dbReference type="ChEBI" id="CHEBI:77875"/>
        <dbReference type="EC" id="2.5.1.72"/>
    </reaction>
    <physiologicalReaction direction="left-to-right" evidence="11">
        <dbReference type="Rhea" id="RHEA:25889"/>
    </physiologicalReaction>
</comment>
<dbReference type="OrthoDB" id="9801204at2"/>
<proteinExistence type="predicted"/>
<reference evidence="15" key="1">
    <citation type="submission" date="2016-11" db="EMBL/GenBank/DDBJ databases">
        <authorList>
            <person name="Varghese N."/>
            <person name="Submissions S."/>
        </authorList>
    </citation>
    <scope>NUCLEOTIDE SEQUENCE [LARGE SCALE GENOMIC DNA]</scope>
    <source>
        <strain evidence="15">DSM 2635</strain>
    </source>
</reference>
<dbReference type="GO" id="GO:0051539">
    <property type="term" value="F:4 iron, 4 sulfur cluster binding"/>
    <property type="evidence" value="ECO:0007669"/>
    <property type="project" value="UniProtKB-KW"/>
</dbReference>
<dbReference type="NCBIfam" id="TIGR00550">
    <property type="entry name" value="nadA"/>
    <property type="match status" value="1"/>
</dbReference>
<sequence length="303" mass="34574">MTNLQKEIMNIKKDKNIKILAHNYQTYDIQQIADYVGDSFYLSKISQELDCDTVVFCGVNFMAETTKMLSPDKKVILANEEAYCPMARMISPDDIIKFREENPDYTIVSYVNSTTETKAYVDVCVTSSTALKIMNQIENKNILFVPDENLGNYIAKKIPNKNIKLWEGYCNVHDRVTTEEVYDLREKHPNALLLVHPECREEIVNLADFAGSTSEIIKQAKESSNDEIIIGTEVGVLDYLEATVPNKKFYLLSKHLVCPNMKKTKLEDVYKAVSCEGGREVVIEEELMNKAIKSINEMIRLAE</sequence>
<evidence type="ECO:0000256" key="10">
    <source>
        <dbReference type="ARBA" id="ARBA00023014"/>
    </source>
</evidence>
<dbReference type="RefSeq" id="WP_073127832.1">
    <property type="nucleotide sequence ID" value="NZ_BAABCH010000058.1"/>
</dbReference>
<evidence type="ECO:0000313" key="15">
    <source>
        <dbReference type="Proteomes" id="UP000243255"/>
    </source>
</evidence>
<gene>
    <name evidence="14" type="ORF">SAMN04488530_1651</name>
</gene>
<comment type="cofactor">
    <cofactor evidence="1">
        <name>[4Fe-4S] cluster</name>
        <dbReference type="ChEBI" id="CHEBI:49883"/>
    </cofactor>
</comment>
<dbReference type="GO" id="GO:0005829">
    <property type="term" value="C:cytosol"/>
    <property type="evidence" value="ECO:0007669"/>
    <property type="project" value="TreeGrafter"/>
</dbReference>
<dbReference type="GO" id="GO:0046872">
    <property type="term" value="F:metal ion binding"/>
    <property type="evidence" value="ECO:0007669"/>
    <property type="project" value="UniProtKB-KW"/>
</dbReference>
<dbReference type="AlphaFoldDB" id="A0A1M5TML8"/>
<dbReference type="NCBIfam" id="NF006878">
    <property type="entry name" value="PRK09375.1-2"/>
    <property type="match status" value="1"/>
</dbReference>
<keyword evidence="9" id="KW-0408">Iron</keyword>
<dbReference type="InterPro" id="IPR003473">
    <property type="entry name" value="NadA"/>
</dbReference>
<protein>
    <recommendedName>
        <fullName evidence="12 13">Quinolinate synthase</fullName>
        <ecNumber evidence="4 13">2.5.1.72</ecNumber>
    </recommendedName>
</protein>
<dbReference type="Gene3D" id="3.40.50.10800">
    <property type="entry name" value="NadA-like"/>
    <property type="match status" value="3"/>
</dbReference>
<keyword evidence="5" id="KW-0004">4Fe-4S</keyword>
<dbReference type="FunFam" id="3.40.50.10800:FF:000001">
    <property type="entry name" value="Quinolinate synthase A"/>
    <property type="match status" value="1"/>
</dbReference>
<dbReference type="SUPFAM" id="SSF142754">
    <property type="entry name" value="NadA-like"/>
    <property type="match status" value="1"/>
</dbReference>
<dbReference type="PANTHER" id="PTHR30573:SF0">
    <property type="entry name" value="QUINOLINATE SYNTHASE, CHLOROPLASTIC"/>
    <property type="match status" value="1"/>
</dbReference>
<dbReference type="GO" id="GO:0034628">
    <property type="term" value="P:'de novo' NAD+ biosynthetic process from L-aspartate"/>
    <property type="evidence" value="ECO:0007669"/>
    <property type="project" value="TreeGrafter"/>
</dbReference>
<comment type="function">
    <text evidence="2">Catalyzes the condensation of iminoaspartate with dihydroxyacetone phosphate to form quinolinate.</text>
</comment>
<evidence type="ECO:0000256" key="13">
    <source>
        <dbReference type="NCBIfam" id="TIGR00550"/>
    </source>
</evidence>
<dbReference type="UniPathway" id="UPA00253">
    <property type="reaction ID" value="UER00327"/>
</dbReference>
<evidence type="ECO:0000256" key="4">
    <source>
        <dbReference type="ARBA" id="ARBA00012669"/>
    </source>
</evidence>
<evidence type="ECO:0000256" key="5">
    <source>
        <dbReference type="ARBA" id="ARBA00022485"/>
    </source>
</evidence>
<dbReference type="PANTHER" id="PTHR30573">
    <property type="entry name" value="QUINOLINATE SYNTHETASE A"/>
    <property type="match status" value="1"/>
</dbReference>
<name>A0A1M5TML8_9FIRM</name>
<dbReference type="GO" id="GO:0008987">
    <property type="term" value="F:quinolinate synthetase A activity"/>
    <property type="evidence" value="ECO:0007669"/>
    <property type="project" value="UniProtKB-UniRule"/>
</dbReference>
<organism evidence="14 15">
    <name type="scientific">Asaccharospora irregularis DSM 2635</name>
    <dbReference type="NCBI Taxonomy" id="1121321"/>
    <lineage>
        <taxon>Bacteria</taxon>
        <taxon>Bacillati</taxon>
        <taxon>Bacillota</taxon>
        <taxon>Clostridia</taxon>
        <taxon>Peptostreptococcales</taxon>
        <taxon>Peptostreptococcaceae</taxon>
        <taxon>Asaccharospora</taxon>
    </lineage>
</organism>
<keyword evidence="15" id="KW-1185">Reference proteome</keyword>
<evidence type="ECO:0000256" key="2">
    <source>
        <dbReference type="ARBA" id="ARBA00003791"/>
    </source>
</evidence>
<dbReference type="STRING" id="1121321.SAMN04488530_1651"/>
<evidence type="ECO:0000313" key="14">
    <source>
        <dbReference type="EMBL" id="SHH51613.1"/>
    </source>
</evidence>